<sequence length="844" mass="91354">MSETIHPVVVPVPTAVSVPETGFLNLGHYQPDASQALPAGAEPGADAATSPAGAPRIGVNSRYLTRDGRPWMPVMGEFHYSRFPESEWASELAKMRAGGVDVVASYVIWNHHEPHEGQWLWSGQRDLSRFVDLAAEAGLLVYLRPGPWVHAEVLLGGFPRWLPATGPLRCNDPIYLGHVKRLFGQIAAQVKGRLWADGGPVIGLQLENEYGATGPGQGHEHISALKRLAIEAGMTVPIYTVTGWPTLDIPPQEVLPVSGAYADGFWQGSREALPPSGVFLFNTRRVIGEMGNVDGTPAAGLIDTAHYPFCLAEAGGGMHQSYHRRPVVSAEDVYATTLVQLGSGANLYGYYMYHGGTNPVCETGPLNETQASGYPNDVPQWGYDFHAPLGQYGQVRPSWGRLRMLHQFMQAFGDTLAPLEAVLPAQGPFDPADRERPRVSLRAAGADAASMTGFVFVNQHVRHHPLPAMPAQQIVLQPASGEPLRLPSQGTVDLIPGLSFIWPIGQRLGEVRMRQATVQPLTRWTDADGAVTWVGLRIDGVTAEMIVDALGLSTLEVDGADAECLSDGSGWRLRFAAGHRPQRVTLRDALGRAHQVLVLSEADAANAVRVRLGGRDRLLWSSHAATWNEAEGSVTLHRATHEAGWVRLYPADQLGGERESAAVDWAAWHWAAEPGRTWTLQQEVLAIAGAPPAIQWGPHISWRDGPVPLVPDESAQLTAARWALTVPAEATAALAADAGRSRLWLRLDLVGDVARLSANGTVVDDRFCDGSPWLIGLDRWHQEGGWPALELSVVPMAADLPVFREPAAHAAGEGAHLRAAVLTVERRETVRVLGEAWSDVRAWS</sequence>
<dbReference type="EC" id="3.2.1.23" evidence="4"/>
<evidence type="ECO:0000259" key="7">
    <source>
        <dbReference type="Pfam" id="PF01301"/>
    </source>
</evidence>
<evidence type="ECO:0000313" key="9">
    <source>
        <dbReference type="Proteomes" id="UP001064933"/>
    </source>
</evidence>
<gene>
    <name evidence="8" type="ORF">N4261_12255</name>
</gene>
<evidence type="ECO:0000256" key="6">
    <source>
        <dbReference type="SAM" id="MobiDB-lite"/>
    </source>
</evidence>
<dbReference type="InterPro" id="IPR017853">
    <property type="entry name" value="GH"/>
</dbReference>
<dbReference type="InterPro" id="IPR019801">
    <property type="entry name" value="Glyco_hydro_35_CS"/>
</dbReference>
<evidence type="ECO:0000256" key="2">
    <source>
        <dbReference type="ARBA" id="ARBA00022801"/>
    </source>
</evidence>
<dbReference type="PRINTS" id="PR00742">
    <property type="entry name" value="GLHYDRLASE35"/>
</dbReference>
<dbReference type="PANTHER" id="PTHR23421">
    <property type="entry name" value="BETA-GALACTOSIDASE RELATED"/>
    <property type="match status" value="1"/>
</dbReference>
<dbReference type="EMBL" id="CP104562">
    <property type="protein sequence ID" value="UXH80593.1"/>
    <property type="molecule type" value="Genomic_DNA"/>
</dbReference>
<keyword evidence="3 4" id="KW-0326">Glycosidase</keyword>
<dbReference type="InterPro" id="IPR001944">
    <property type="entry name" value="Glycoside_Hdrlase_35"/>
</dbReference>
<feature type="region of interest" description="Disordered" evidence="6">
    <location>
        <begin position="34"/>
        <end position="53"/>
    </location>
</feature>
<dbReference type="Pfam" id="PF01301">
    <property type="entry name" value="Glyco_hydro_35"/>
    <property type="match status" value="1"/>
</dbReference>
<protein>
    <recommendedName>
        <fullName evidence="4">Beta-galactosidase</fullName>
        <ecNumber evidence="4">3.2.1.23</ecNumber>
    </recommendedName>
</protein>
<dbReference type="SUPFAM" id="SSF51445">
    <property type="entry name" value="(Trans)glycosidases"/>
    <property type="match status" value="1"/>
</dbReference>
<reference evidence="8" key="1">
    <citation type="submission" date="2022-10" db="EMBL/GenBank/DDBJ databases">
        <title>Characterization and whole genome sequencing of a new Roseateles species, isolated from fresh water.</title>
        <authorList>
            <person name="Guliayeva D.Y."/>
            <person name="Akhremchuk A.E."/>
            <person name="Sikolenko M.A."/>
            <person name="Valentovich L.N."/>
            <person name="Sidarenka A.V."/>
        </authorList>
    </citation>
    <scope>NUCLEOTIDE SEQUENCE</scope>
    <source>
        <strain evidence="8">BIM B-1768</strain>
    </source>
</reference>
<accession>A0ABY6B5E2</accession>
<organism evidence="8 9">
    <name type="scientific">Roseateles amylovorans</name>
    <dbReference type="NCBI Taxonomy" id="2978473"/>
    <lineage>
        <taxon>Bacteria</taxon>
        <taxon>Pseudomonadati</taxon>
        <taxon>Pseudomonadota</taxon>
        <taxon>Betaproteobacteria</taxon>
        <taxon>Burkholderiales</taxon>
        <taxon>Sphaerotilaceae</taxon>
        <taxon>Roseateles</taxon>
    </lineage>
</organism>
<comment type="similarity">
    <text evidence="1 5">Belongs to the glycosyl hydrolase 35 family.</text>
</comment>
<name>A0ABY6B5E2_9BURK</name>
<dbReference type="Gene3D" id="3.20.20.80">
    <property type="entry name" value="Glycosidases"/>
    <property type="match status" value="1"/>
</dbReference>
<evidence type="ECO:0000313" key="8">
    <source>
        <dbReference type="EMBL" id="UXH80593.1"/>
    </source>
</evidence>
<dbReference type="Proteomes" id="UP001064933">
    <property type="component" value="Chromosome"/>
</dbReference>
<feature type="domain" description="Glycoside hydrolase 35 catalytic" evidence="7">
    <location>
        <begin position="64"/>
        <end position="407"/>
    </location>
</feature>
<dbReference type="InterPro" id="IPR031330">
    <property type="entry name" value="Gly_Hdrlase_35_cat"/>
</dbReference>
<evidence type="ECO:0000256" key="1">
    <source>
        <dbReference type="ARBA" id="ARBA00009809"/>
    </source>
</evidence>
<dbReference type="RefSeq" id="WP_261760410.1">
    <property type="nucleotide sequence ID" value="NZ_CP104562.2"/>
</dbReference>
<evidence type="ECO:0000256" key="5">
    <source>
        <dbReference type="RuleBase" id="RU003679"/>
    </source>
</evidence>
<keyword evidence="9" id="KW-1185">Reference proteome</keyword>
<evidence type="ECO:0000256" key="3">
    <source>
        <dbReference type="ARBA" id="ARBA00023295"/>
    </source>
</evidence>
<keyword evidence="2 4" id="KW-0378">Hydrolase</keyword>
<dbReference type="PROSITE" id="PS01182">
    <property type="entry name" value="GLYCOSYL_HYDROL_F35"/>
    <property type="match status" value="1"/>
</dbReference>
<proteinExistence type="inferred from homology"/>
<comment type="catalytic activity">
    <reaction evidence="4">
        <text>Hydrolysis of terminal non-reducing beta-D-galactose residues in beta-D-galactosides.</text>
        <dbReference type="EC" id="3.2.1.23"/>
    </reaction>
</comment>
<evidence type="ECO:0000256" key="4">
    <source>
        <dbReference type="RuleBase" id="RU000675"/>
    </source>
</evidence>